<dbReference type="InterPro" id="IPR001480">
    <property type="entry name" value="Bulb-type_lectin_dom"/>
</dbReference>
<dbReference type="SUPFAM" id="SSF51110">
    <property type="entry name" value="alpha-D-mannose-specific plant lectins"/>
    <property type="match status" value="1"/>
</dbReference>
<dbReference type="PROSITE" id="PS50927">
    <property type="entry name" value="BULB_LECTIN"/>
    <property type="match status" value="1"/>
</dbReference>
<reference evidence="14" key="1">
    <citation type="submission" date="2020-05" db="EMBL/GenBank/DDBJ databases">
        <title>WGS assembly of Panicum virgatum.</title>
        <authorList>
            <person name="Lovell J.T."/>
            <person name="Jenkins J."/>
            <person name="Shu S."/>
            <person name="Juenger T.E."/>
            <person name="Schmutz J."/>
        </authorList>
    </citation>
    <scope>NUCLEOTIDE SEQUENCE</scope>
    <source>
        <strain evidence="14">AP13</strain>
    </source>
</reference>
<dbReference type="PANTHER" id="PTHR32444">
    <property type="entry name" value="BULB-TYPE LECTIN DOMAIN-CONTAINING PROTEIN"/>
    <property type="match status" value="1"/>
</dbReference>
<keyword evidence="3 10" id="KW-0732">Signal</keyword>
<dbReference type="Pfam" id="PF08276">
    <property type="entry name" value="PAN_2"/>
    <property type="match status" value="1"/>
</dbReference>
<dbReference type="EMBL" id="CM029053">
    <property type="protein sequence ID" value="KAG2551109.1"/>
    <property type="molecule type" value="Genomic_DNA"/>
</dbReference>
<dbReference type="SMART" id="SM00473">
    <property type="entry name" value="PAN_AP"/>
    <property type="match status" value="1"/>
</dbReference>
<dbReference type="InterPro" id="IPR000719">
    <property type="entry name" value="Prot_kinase_dom"/>
</dbReference>
<dbReference type="InterPro" id="IPR036426">
    <property type="entry name" value="Bulb-type_lectin_dom_sf"/>
</dbReference>
<dbReference type="AlphaFoldDB" id="A0A8T0NS98"/>
<feature type="signal peptide" evidence="10">
    <location>
        <begin position="1"/>
        <end position="23"/>
    </location>
</feature>
<dbReference type="SMART" id="SM00108">
    <property type="entry name" value="B_lectin"/>
    <property type="match status" value="1"/>
</dbReference>
<evidence type="ECO:0000256" key="7">
    <source>
        <dbReference type="ARBA" id="ARBA00048679"/>
    </source>
</evidence>
<comment type="catalytic activity">
    <reaction evidence="6">
        <text>L-threonyl-[protein] + ATP = O-phospho-L-threonyl-[protein] + ADP + H(+)</text>
        <dbReference type="Rhea" id="RHEA:46608"/>
        <dbReference type="Rhea" id="RHEA-COMP:11060"/>
        <dbReference type="Rhea" id="RHEA-COMP:11605"/>
        <dbReference type="ChEBI" id="CHEBI:15378"/>
        <dbReference type="ChEBI" id="CHEBI:30013"/>
        <dbReference type="ChEBI" id="CHEBI:30616"/>
        <dbReference type="ChEBI" id="CHEBI:61977"/>
        <dbReference type="ChEBI" id="CHEBI:456216"/>
        <dbReference type="EC" id="2.7.11.1"/>
    </reaction>
</comment>
<keyword evidence="8" id="KW-0067">ATP-binding</keyword>
<evidence type="ECO:0000256" key="9">
    <source>
        <dbReference type="SAM" id="Phobius"/>
    </source>
</evidence>
<evidence type="ECO:0000259" key="13">
    <source>
        <dbReference type="PROSITE" id="PS50948"/>
    </source>
</evidence>
<evidence type="ECO:0000259" key="11">
    <source>
        <dbReference type="PROSITE" id="PS50011"/>
    </source>
</evidence>
<evidence type="ECO:0000256" key="6">
    <source>
        <dbReference type="ARBA" id="ARBA00047899"/>
    </source>
</evidence>
<dbReference type="GO" id="GO:0048544">
    <property type="term" value="P:recognition of pollen"/>
    <property type="evidence" value="ECO:0007669"/>
    <property type="project" value="InterPro"/>
</dbReference>
<feature type="chain" id="PRO_5035775903" description="non-specific serine/threonine protein kinase" evidence="10">
    <location>
        <begin position="24"/>
        <end position="638"/>
    </location>
</feature>
<dbReference type="Pfam" id="PF00954">
    <property type="entry name" value="S_locus_glycop"/>
    <property type="match status" value="1"/>
</dbReference>
<evidence type="ECO:0000256" key="4">
    <source>
        <dbReference type="ARBA" id="ARBA00023157"/>
    </source>
</evidence>
<keyword evidence="15" id="KW-1185">Reference proteome</keyword>
<dbReference type="GO" id="GO:0051707">
    <property type="term" value="P:response to other organism"/>
    <property type="evidence" value="ECO:0007669"/>
    <property type="project" value="UniProtKB-ARBA"/>
</dbReference>
<dbReference type="PROSITE" id="PS00107">
    <property type="entry name" value="PROTEIN_KINASE_ATP"/>
    <property type="match status" value="1"/>
</dbReference>
<dbReference type="Gene3D" id="3.30.200.20">
    <property type="entry name" value="Phosphorylase Kinase, domain 1"/>
    <property type="match status" value="1"/>
</dbReference>
<feature type="domain" description="Apple" evidence="13">
    <location>
        <begin position="312"/>
        <end position="398"/>
    </location>
</feature>
<evidence type="ECO:0000256" key="5">
    <source>
        <dbReference type="ARBA" id="ARBA00023170"/>
    </source>
</evidence>
<dbReference type="PROSITE" id="PS50011">
    <property type="entry name" value="PROTEIN_KINASE_DOM"/>
    <property type="match status" value="1"/>
</dbReference>
<protein>
    <recommendedName>
        <fullName evidence="2">non-specific serine/threonine protein kinase</fullName>
        <ecNumber evidence="2">2.7.11.1</ecNumber>
    </recommendedName>
</protein>
<feature type="domain" description="Bulb-type lectin" evidence="12">
    <location>
        <begin position="24"/>
        <end position="159"/>
    </location>
</feature>
<dbReference type="InterPro" id="IPR001245">
    <property type="entry name" value="Ser-Thr/Tyr_kinase_cat_dom"/>
</dbReference>
<feature type="binding site" evidence="8">
    <location>
        <position position="564"/>
    </location>
    <ligand>
        <name>ATP</name>
        <dbReference type="ChEBI" id="CHEBI:30616"/>
    </ligand>
</feature>
<feature type="domain" description="Protein kinase" evidence="11">
    <location>
        <begin position="537"/>
        <end position="638"/>
    </location>
</feature>
<dbReference type="SUPFAM" id="SSF56112">
    <property type="entry name" value="Protein kinase-like (PK-like)"/>
    <property type="match status" value="1"/>
</dbReference>
<dbReference type="CDD" id="cd00028">
    <property type="entry name" value="B_lectin"/>
    <property type="match status" value="1"/>
</dbReference>
<dbReference type="InterPro" id="IPR011009">
    <property type="entry name" value="Kinase-like_dom_sf"/>
</dbReference>
<dbReference type="FunFam" id="3.30.200.20:FF:001238">
    <property type="entry name" value="Os08g0179000 protein"/>
    <property type="match status" value="1"/>
</dbReference>
<dbReference type="GO" id="GO:0016020">
    <property type="term" value="C:membrane"/>
    <property type="evidence" value="ECO:0007669"/>
    <property type="project" value="UniProtKB-SubCell"/>
</dbReference>
<dbReference type="InterPro" id="IPR017441">
    <property type="entry name" value="Protein_kinase_ATP_BS"/>
</dbReference>
<dbReference type="Gene3D" id="2.90.10.10">
    <property type="entry name" value="Bulb-type lectin domain"/>
    <property type="match status" value="1"/>
</dbReference>
<dbReference type="PROSITE" id="PS50948">
    <property type="entry name" value="PAN"/>
    <property type="match status" value="1"/>
</dbReference>
<evidence type="ECO:0000256" key="10">
    <source>
        <dbReference type="SAM" id="SignalP"/>
    </source>
</evidence>
<evidence type="ECO:0000313" key="14">
    <source>
        <dbReference type="EMBL" id="KAG2551109.1"/>
    </source>
</evidence>
<evidence type="ECO:0000313" key="15">
    <source>
        <dbReference type="Proteomes" id="UP000823388"/>
    </source>
</evidence>
<keyword evidence="9" id="KW-0472">Membrane</keyword>
<accession>A0A8T0NS98</accession>
<keyword evidence="9" id="KW-0812">Transmembrane</keyword>
<comment type="catalytic activity">
    <reaction evidence="7">
        <text>L-seryl-[protein] + ATP = O-phospho-L-seryl-[protein] + ADP + H(+)</text>
        <dbReference type="Rhea" id="RHEA:17989"/>
        <dbReference type="Rhea" id="RHEA-COMP:9863"/>
        <dbReference type="Rhea" id="RHEA-COMP:11604"/>
        <dbReference type="ChEBI" id="CHEBI:15378"/>
        <dbReference type="ChEBI" id="CHEBI:29999"/>
        <dbReference type="ChEBI" id="CHEBI:30616"/>
        <dbReference type="ChEBI" id="CHEBI:83421"/>
        <dbReference type="ChEBI" id="CHEBI:456216"/>
        <dbReference type="EC" id="2.7.11.1"/>
    </reaction>
</comment>
<evidence type="ECO:0000259" key="12">
    <source>
        <dbReference type="PROSITE" id="PS50927"/>
    </source>
</evidence>
<dbReference type="PANTHER" id="PTHR32444:SF118">
    <property type="entry name" value="OS09G0551150 PROTEIN"/>
    <property type="match status" value="1"/>
</dbReference>
<organism evidence="14 15">
    <name type="scientific">Panicum virgatum</name>
    <name type="common">Blackwell switchgrass</name>
    <dbReference type="NCBI Taxonomy" id="38727"/>
    <lineage>
        <taxon>Eukaryota</taxon>
        <taxon>Viridiplantae</taxon>
        <taxon>Streptophyta</taxon>
        <taxon>Embryophyta</taxon>
        <taxon>Tracheophyta</taxon>
        <taxon>Spermatophyta</taxon>
        <taxon>Magnoliopsida</taxon>
        <taxon>Liliopsida</taxon>
        <taxon>Poales</taxon>
        <taxon>Poaceae</taxon>
        <taxon>PACMAD clade</taxon>
        <taxon>Panicoideae</taxon>
        <taxon>Panicodae</taxon>
        <taxon>Paniceae</taxon>
        <taxon>Panicinae</taxon>
        <taxon>Panicum</taxon>
        <taxon>Panicum sect. Hiantes</taxon>
    </lineage>
</organism>
<dbReference type="GO" id="GO:0005524">
    <property type="term" value="F:ATP binding"/>
    <property type="evidence" value="ECO:0007669"/>
    <property type="project" value="UniProtKB-UniRule"/>
</dbReference>
<comment type="caution">
    <text evidence="14">The sequence shown here is derived from an EMBL/GenBank/DDBJ whole genome shotgun (WGS) entry which is preliminary data.</text>
</comment>
<sequence length="638" mass="69739">MDCSAIACAAALLLLLLLRPCESDDRIVPGKPLSPGATVVSEDGSFALGFFAPSTSTPAKLYLGIWYNDIPELTVVWVANRDAPVTNTTTSPAPTLSLAAGTSDLVLSDADGRAVWTTNITAVPGTPAAPPTGLAAVLLNSGDLVIRSPNGTTLWQSFEHPADTLLPGMKIRVRPVMRSAPWTGYMVASQYQANTSLVYVVFVGTEEEMYLTYSLPDGAPPRTRYVLTYSGEYQLQSWNRSRAAWSVLGEWPAGLCGRYGRCGANGYCDGTAGGGAAPACRCLDGFEPASAEEWSRGSFSKGCRRKDEAPRCGDGFLAMPGTKSPDGFRRVGNRNLEECAAECRRNCSCVAYAYADLRMSGGASAGDATRCLVWAGELTDTVKMGDVTGSDTLYLRIAGLRAGVWRRFYFSWGSVKFVIGIFEIRNFSIHFVSRKTWSIFVSWPLHLHERKLHWLWTGERAKTNALKIALPAVLASCLLLLAGISLARFKFKGKIGNGKRRKKQNLGAMGSEFGETNPGQEFALFRFDDIVAATRNFSEAYKIGQGGFGKVYMGMLGGQEVAIKRLSKNSEQGNEEFRNEVILIAKLQHRNLVRLLGCSVEGDEKILIYEYLPNKSLDAILFDNSRKMMLDWPARFNR</sequence>
<dbReference type="CDD" id="cd01098">
    <property type="entry name" value="PAN_AP_plant"/>
    <property type="match status" value="1"/>
</dbReference>
<gene>
    <name evidence="14" type="ORF">PVAP13_9KG372300</name>
</gene>
<dbReference type="Proteomes" id="UP000823388">
    <property type="component" value="Chromosome 9K"/>
</dbReference>
<proteinExistence type="predicted"/>
<keyword evidence="5" id="KW-0675">Receptor</keyword>
<keyword evidence="8" id="KW-0547">Nucleotide-binding</keyword>
<dbReference type="Pfam" id="PF07714">
    <property type="entry name" value="PK_Tyr_Ser-Thr"/>
    <property type="match status" value="1"/>
</dbReference>
<dbReference type="InterPro" id="IPR000858">
    <property type="entry name" value="S_locus_glycoprot_dom"/>
</dbReference>
<comment type="subcellular location">
    <subcellularLocation>
        <location evidence="1">Membrane</location>
        <topology evidence="1">Single-pass type I membrane protein</topology>
    </subcellularLocation>
</comment>
<dbReference type="EC" id="2.7.11.1" evidence="2"/>
<dbReference type="GO" id="GO:0004674">
    <property type="term" value="F:protein serine/threonine kinase activity"/>
    <property type="evidence" value="ECO:0007669"/>
    <property type="project" value="UniProtKB-EC"/>
</dbReference>
<keyword evidence="9" id="KW-1133">Transmembrane helix</keyword>
<keyword evidence="4" id="KW-1015">Disulfide bond</keyword>
<evidence type="ECO:0000256" key="2">
    <source>
        <dbReference type="ARBA" id="ARBA00012513"/>
    </source>
</evidence>
<evidence type="ECO:0000256" key="1">
    <source>
        <dbReference type="ARBA" id="ARBA00004479"/>
    </source>
</evidence>
<evidence type="ECO:0000256" key="3">
    <source>
        <dbReference type="ARBA" id="ARBA00022729"/>
    </source>
</evidence>
<dbReference type="InterPro" id="IPR003609">
    <property type="entry name" value="Pan_app"/>
</dbReference>
<feature type="transmembrane region" description="Helical" evidence="9">
    <location>
        <begin position="468"/>
        <end position="491"/>
    </location>
</feature>
<evidence type="ECO:0000256" key="8">
    <source>
        <dbReference type="PROSITE-ProRule" id="PRU10141"/>
    </source>
</evidence>
<dbReference type="Pfam" id="PF01453">
    <property type="entry name" value="B_lectin"/>
    <property type="match status" value="1"/>
</dbReference>
<name>A0A8T0NS98_PANVG</name>